<evidence type="ECO:0000313" key="3">
    <source>
        <dbReference type="Proteomes" id="UP000184041"/>
    </source>
</evidence>
<gene>
    <name evidence="2" type="ORF">SAMN05443144_1429</name>
</gene>
<dbReference type="EMBL" id="FQUS01000042">
    <property type="protein sequence ID" value="SHG64803.1"/>
    <property type="molecule type" value="Genomic_DNA"/>
</dbReference>
<accession>A0A1M5LKB2</accession>
<evidence type="ECO:0000256" key="1">
    <source>
        <dbReference type="SAM" id="Coils"/>
    </source>
</evidence>
<feature type="coiled-coil region" evidence="1">
    <location>
        <begin position="271"/>
        <end position="343"/>
    </location>
</feature>
<dbReference type="STRING" id="1194090.SAMN05443144_1429"/>
<dbReference type="AlphaFoldDB" id="A0A1M5LKB2"/>
<sequence>MRPFAHRSSSINLNLITMGNITFHRERLYDNVWSKPVSHLAKDFGITSHQLYKVCQELNVPTPSSGYWAKKRHNKTVKKPALPESKKETYTLTVRGKLTSSEKTVNSKKTITVSKRLTKPHILVKQARDDIDKNSLNRFNRVRGGRPLDISVSPDNVKRGLLILDALLKELEKRGYSVHTERHNSSYWTYIKIDKDKMYIQLREEGTRRKRTEKKHSWGYEYEYNPTGKLKLLLLENRWQTSSKVLSDTKSEKLEDRLDEFFFKLESMAEKIKSKRLKREERHKKRELEQQIEEAIEDQEKSEQERLAKLKQRANSFMKSQYIYDFIAEIENLQSQLDLSEEEQLKFKGWLIWTRNHADRLNPVKQMVKEILGPSGNN</sequence>
<evidence type="ECO:0000313" key="2">
    <source>
        <dbReference type="EMBL" id="SHG64803.1"/>
    </source>
</evidence>
<reference evidence="2 3" key="1">
    <citation type="submission" date="2016-11" db="EMBL/GenBank/DDBJ databases">
        <authorList>
            <person name="Jaros S."/>
            <person name="Januszkiewicz K."/>
            <person name="Wedrychowicz H."/>
        </authorList>
    </citation>
    <scope>NUCLEOTIDE SEQUENCE [LARGE SCALE GENOMIC DNA]</scope>
    <source>
        <strain evidence="2 3">DSM 21986</strain>
    </source>
</reference>
<proteinExistence type="predicted"/>
<keyword evidence="3" id="KW-1185">Reference proteome</keyword>
<protein>
    <submittedName>
        <fullName evidence="2">Uncharacterized protein</fullName>
    </submittedName>
</protein>
<dbReference type="Proteomes" id="UP000184041">
    <property type="component" value="Unassembled WGS sequence"/>
</dbReference>
<name>A0A1M5LKB2_9BACT</name>
<keyword evidence="1" id="KW-0175">Coiled coil</keyword>
<organism evidence="2 3">
    <name type="scientific">Fodinibius roseus</name>
    <dbReference type="NCBI Taxonomy" id="1194090"/>
    <lineage>
        <taxon>Bacteria</taxon>
        <taxon>Pseudomonadati</taxon>
        <taxon>Balneolota</taxon>
        <taxon>Balneolia</taxon>
        <taxon>Balneolales</taxon>
        <taxon>Balneolaceae</taxon>
        <taxon>Fodinibius</taxon>
    </lineage>
</organism>